<evidence type="ECO:0000313" key="1">
    <source>
        <dbReference type="EMBL" id="SDG18753.1"/>
    </source>
</evidence>
<sequence length="138" mass="15300">MNLQRISLQVAEKLREIATRQDNVPFDKGDLRKAHVVEPSGTEDAILAANTPYARAVHDGRPALTIKPKRKKALAWKGGRHPAKSVKQPARKGNPWLARAVDELEREGLDFLAPELGQDVADELTDALRARGLAVRQR</sequence>
<dbReference type="OrthoDB" id="4226606at2"/>
<accession>A0A1G7S6Z2</accession>
<evidence type="ECO:0008006" key="3">
    <source>
        <dbReference type="Google" id="ProtNLM"/>
    </source>
</evidence>
<organism evidence="1 2">
    <name type="scientific">Sulfitobacter delicatus</name>
    <dbReference type="NCBI Taxonomy" id="218672"/>
    <lineage>
        <taxon>Bacteria</taxon>
        <taxon>Pseudomonadati</taxon>
        <taxon>Pseudomonadota</taxon>
        <taxon>Alphaproteobacteria</taxon>
        <taxon>Rhodobacterales</taxon>
        <taxon>Roseobacteraceae</taxon>
        <taxon>Sulfitobacter</taxon>
    </lineage>
</organism>
<reference evidence="2" key="1">
    <citation type="submission" date="2016-10" db="EMBL/GenBank/DDBJ databases">
        <authorList>
            <person name="Varghese N."/>
            <person name="Submissions S."/>
        </authorList>
    </citation>
    <scope>NUCLEOTIDE SEQUENCE [LARGE SCALE GENOMIC DNA]</scope>
    <source>
        <strain evidence="2">DSM 16477</strain>
    </source>
</reference>
<evidence type="ECO:0000313" key="2">
    <source>
        <dbReference type="Proteomes" id="UP000199399"/>
    </source>
</evidence>
<dbReference type="EMBL" id="FNBP01000005">
    <property type="protein sequence ID" value="SDG18753.1"/>
    <property type="molecule type" value="Genomic_DNA"/>
</dbReference>
<keyword evidence="2" id="KW-1185">Reference proteome</keyword>
<gene>
    <name evidence="1" type="ORF">SAMN04489759_105108</name>
</gene>
<protein>
    <recommendedName>
        <fullName evidence="3">Phage protein, HK97 gp10 family</fullName>
    </recommendedName>
</protein>
<dbReference type="AlphaFoldDB" id="A0A1G7S6Z2"/>
<dbReference type="RefSeq" id="WP_093742144.1">
    <property type="nucleotide sequence ID" value="NZ_FNBP01000005.1"/>
</dbReference>
<proteinExistence type="predicted"/>
<dbReference type="STRING" id="218672.SAMN04489759_105108"/>
<dbReference type="Proteomes" id="UP000199399">
    <property type="component" value="Unassembled WGS sequence"/>
</dbReference>
<name>A0A1G7S6Z2_9RHOB</name>